<dbReference type="GO" id="GO:0003924">
    <property type="term" value="F:GTPase activity"/>
    <property type="evidence" value="ECO:0007669"/>
    <property type="project" value="UniProtKB-UniRule"/>
</dbReference>
<dbReference type="Proteomes" id="UP000595362">
    <property type="component" value="Chromosome"/>
</dbReference>
<keyword evidence="2 5" id="KW-0547">Nucleotide-binding</keyword>
<evidence type="ECO:0000313" key="9">
    <source>
        <dbReference type="EMBL" id="QQG35412.1"/>
    </source>
</evidence>
<evidence type="ECO:0000256" key="3">
    <source>
        <dbReference type="ARBA" id="ARBA00022842"/>
    </source>
</evidence>
<dbReference type="Pfam" id="PF16360">
    <property type="entry name" value="GTP-bdg_M"/>
    <property type="match status" value="1"/>
</dbReference>
<evidence type="ECO:0000256" key="6">
    <source>
        <dbReference type="PIRSR" id="PIRSR006809-1"/>
    </source>
</evidence>
<feature type="binding site" evidence="6">
    <location>
        <begin position="330"/>
        <end position="333"/>
    </location>
    <ligand>
        <name>GTP</name>
        <dbReference type="ChEBI" id="CHEBI:37565"/>
    </ligand>
</feature>
<accession>A0A7T5R0U7</accession>
<dbReference type="GO" id="GO:0005525">
    <property type="term" value="F:GTP binding"/>
    <property type="evidence" value="ECO:0007669"/>
    <property type="project" value="UniProtKB-UniRule"/>
</dbReference>
<evidence type="ECO:0000313" key="10">
    <source>
        <dbReference type="Proteomes" id="UP000595362"/>
    </source>
</evidence>
<reference evidence="9 10" key="1">
    <citation type="submission" date="2020-07" db="EMBL/GenBank/DDBJ databases">
        <title>Huge and variable diversity of episymbiotic CPR bacteria and DPANN archaea in groundwater ecosystems.</title>
        <authorList>
            <person name="He C.Y."/>
            <person name="Keren R."/>
            <person name="Whittaker M."/>
            <person name="Farag I.F."/>
            <person name="Doudna J."/>
            <person name="Cate J.H.D."/>
            <person name="Banfield J.F."/>
        </authorList>
    </citation>
    <scope>NUCLEOTIDE SEQUENCE [LARGE SCALE GENOMIC DNA]</scope>
    <source>
        <strain evidence="9">NC_groundwater_70_Ag_B-0.1um_54_66</strain>
    </source>
</reference>
<dbReference type="Gene3D" id="3.40.50.11060">
    <property type="entry name" value="GTPase HflX, N-terminal domain"/>
    <property type="match status" value="1"/>
</dbReference>
<feature type="binding site" evidence="6">
    <location>
        <begin position="261"/>
        <end position="264"/>
    </location>
    <ligand>
        <name>GTP</name>
        <dbReference type="ChEBI" id="CHEBI:37565"/>
    </ligand>
</feature>
<dbReference type="InterPro" id="IPR025121">
    <property type="entry name" value="GTPase_HflX_N"/>
</dbReference>
<dbReference type="EMBL" id="CP066681">
    <property type="protein sequence ID" value="QQG35412.1"/>
    <property type="molecule type" value="Genomic_DNA"/>
</dbReference>
<evidence type="ECO:0000256" key="5">
    <source>
        <dbReference type="HAMAP-Rule" id="MF_00900"/>
    </source>
</evidence>
<dbReference type="PIRSF" id="PIRSF006809">
    <property type="entry name" value="GTP-binding_hflX_prd"/>
    <property type="match status" value="1"/>
</dbReference>
<dbReference type="InterPro" id="IPR032305">
    <property type="entry name" value="GTP-bd_M"/>
</dbReference>
<comment type="function">
    <text evidence="5">GTPase that associates with the 50S ribosomal subunit and may have a role during protein synthesis or ribosome biogenesis.</text>
</comment>
<dbReference type="InterPro" id="IPR027417">
    <property type="entry name" value="P-loop_NTPase"/>
</dbReference>
<dbReference type="PRINTS" id="PR00326">
    <property type="entry name" value="GTP1OBG"/>
</dbReference>
<comment type="similarity">
    <text evidence="5">Belongs to the TRAFAC class OBG-HflX-like GTPase superfamily. HflX GTPase family.</text>
</comment>
<dbReference type="GO" id="GO:0046872">
    <property type="term" value="F:metal ion binding"/>
    <property type="evidence" value="ECO:0007669"/>
    <property type="project" value="UniProtKB-KW"/>
</dbReference>
<comment type="subunit">
    <text evidence="5">Monomer. Associates with the 50S ribosomal subunit.</text>
</comment>
<keyword evidence="1 7" id="KW-0479">Metal-binding</keyword>
<dbReference type="InterPro" id="IPR016496">
    <property type="entry name" value="GTPase_HflX"/>
</dbReference>
<comment type="cofactor">
    <cofactor evidence="7">
        <name>Mg(2+)</name>
        <dbReference type="ChEBI" id="CHEBI:18420"/>
    </cofactor>
</comment>
<evidence type="ECO:0000256" key="2">
    <source>
        <dbReference type="ARBA" id="ARBA00022741"/>
    </source>
</evidence>
<evidence type="ECO:0000256" key="1">
    <source>
        <dbReference type="ARBA" id="ARBA00022723"/>
    </source>
</evidence>
<dbReference type="SUPFAM" id="SSF52540">
    <property type="entry name" value="P-loop containing nucleoside triphosphate hydrolases"/>
    <property type="match status" value="1"/>
</dbReference>
<feature type="binding site" evidence="6">
    <location>
        <begin position="214"/>
        <end position="221"/>
    </location>
    <ligand>
        <name>GTP</name>
        <dbReference type="ChEBI" id="CHEBI:37565"/>
    </ligand>
</feature>
<organism evidence="9 10">
    <name type="scientific">Micavibrio aeruginosavorus</name>
    <dbReference type="NCBI Taxonomy" id="349221"/>
    <lineage>
        <taxon>Bacteria</taxon>
        <taxon>Pseudomonadati</taxon>
        <taxon>Bdellovibrionota</taxon>
        <taxon>Bdellovibrionia</taxon>
        <taxon>Bdellovibrionales</taxon>
        <taxon>Pseudobdellovibrionaceae</taxon>
        <taxon>Micavibrio</taxon>
    </lineage>
</organism>
<gene>
    <name evidence="5 9" type="primary">hflX</name>
    <name evidence="9" type="ORF">HYS17_07635</name>
</gene>
<dbReference type="AlphaFoldDB" id="A0A7T5R0U7"/>
<dbReference type="HAMAP" id="MF_00900">
    <property type="entry name" value="GTPase_HflX"/>
    <property type="match status" value="1"/>
</dbReference>
<keyword evidence="4 5" id="KW-0342">GTP-binding</keyword>
<dbReference type="InterPro" id="IPR042108">
    <property type="entry name" value="GTPase_HflX_N_sf"/>
</dbReference>
<dbReference type="PANTHER" id="PTHR10229">
    <property type="entry name" value="GTP-BINDING PROTEIN HFLX"/>
    <property type="match status" value="1"/>
</dbReference>
<dbReference type="PROSITE" id="PS51705">
    <property type="entry name" value="G_HFLX"/>
    <property type="match status" value="1"/>
</dbReference>
<evidence type="ECO:0000259" key="8">
    <source>
        <dbReference type="PROSITE" id="PS51705"/>
    </source>
</evidence>
<feature type="binding site" evidence="6">
    <location>
        <begin position="357"/>
        <end position="359"/>
    </location>
    <ligand>
        <name>GTP</name>
        <dbReference type="ChEBI" id="CHEBI:37565"/>
    </ligand>
</feature>
<proteinExistence type="inferred from homology"/>
<feature type="binding site" evidence="6">
    <location>
        <begin position="239"/>
        <end position="243"/>
    </location>
    <ligand>
        <name>GTP</name>
        <dbReference type="ChEBI" id="CHEBI:37565"/>
    </ligand>
</feature>
<dbReference type="Gene3D" id="6.10.250.2860">
    <property type="match status" value="1"/>
</dbReference>
<keyword evidence="3 7" id="KW-0460">Magnesium</keyword>
<feature type="binding site" evidence="7">
    <location>
        <position position="241"/>
    </location>
    <ligand>
        <name>Mg(2+)</name>
        <dbReference type="ChEBI" id="CHEBI:18420"/>
    </ligand>
</feature>
<evidence type="ECO:0000256" key="4">
    <source>
        <dbReference type="ARBA" id="ARBA00023134"/>
    </source>
</evidence>
<dbReference type="Pfam" id="PF19275">
    <property type="entry name" value="HflX_C"/>
    <property type="match status" value="1"/>
</dbReference>
<dbReference type="GO" id="GO:0005737">
    <property type="term" value="C:cytoplasm"/>
    <property type="evidence" value="ECO:0007669"/>
    <property type="project" value="UniProtKB-SubCell"/>
</dbReference>
<dbReference type="InterPro" id="IPR030394">
    <property type="entry name" value="G_HFLX_dom"/>
</dbReference>
<dbReference type="Gene3D" id="3.40.50.300">
    <property type="entry name" value="P-loop containing nucleotide triphosphate hydrolases"/>
    <property type="match status" value="1"/>
</dbReference>
<dbReference type="Pfam" id="PF13167">
    <property type="entry name" value="GTP-bdg_N"/>
    <property type="match status" value="1"/>
</dbReference>
<dbReference type="NCBIfam" id="TIGR00231">
    <property type="entry name" value="small_GTP"/>
    <property type="match status" value="1"/>
</dbReference>
<keyword evidence="5" id="KW-0963">Cytoplasm</keyword>
<feature type="domain" description="Hflx-type G" evidence="8">
    <location>
        <begin position="208"/>
        <end position="379"/>
    </location>
</feature>
<name>A0A7T5R0U7_9BACT</name>
<dbReference type="PANTHER" id="PTHR10229:SF0">
    <property type="entry name" value="GTP-BINDING PROTEIN 6-RELATED"/>
    <property type="match status" value="1"/>
</dbReference>
<dbReference type="GO" id="GO:0043022">
    <property type="term" value="F:ribosome binding"/>
    <property type="evidence" value="ECO:0007669"/>
    <property type="project" value="TreeGrafter"/>
</dbReference>
<protein>
    <recommendedName>
        <fullName evidence="5">GTPase HflX</fullName>
    </recommendedName>
    <alternativeName>
        <fullName evidence="5">GTP-binding protein HflX</fullName>
    </alternativeName>
</protein>
<comment type="subcellular location">
    <subcellularLocation>
        <location evidence="5">Cytoplasm</location>
    </subcellularLocation>
    <text evidence="5">May associate with membranes.</text>
</comment>
<dbReference type="CDD" id="cd01878">
    <property type="entry name" value="HflX"/>
    <property type="match status" value="1"/>
</dbReference>
<dbReference type="InterPro" id="IPR045498">
    <property type="entry name" value="HflX_C"/>
</dbReference>
<dbReference type="NCBIfam" id="TIGR03156">
    <property type="entry name" value="GTP_HflX"/>
    <property type="match status" value="1"/>
</dbReference>
<feature type="binding site" evidence="7">
    <location>
        <position position="221"/>
    </location>
    <ligand>
        <name>Mg(2+)</name>
        <dbReference type="ChEBI" id="CHEBI:18420"/>
    </ligand>
</feature>
<dbReference type="Pfam" id="PF01926">
    <property type="entry name" value="MMR_HSR1"/>
    <property type="match status" value="1"/>
</dbReference>
<dbReference type="InterPro" id="IPR005225">
    <property type="entry name" value="Small_GTP-bd"/>
</dbReference>
<sequence length="447" mass="50337">MKDKTQRDTVFIVHPLLVRAAHLSKSVYQPAAEEQVEEAIGLVKAIDLELLGTRTVRLSRINPATLIGPGIIEEVSAACEETLPTLIFVNHTLSPVQQRNLEEAWNTKVIDRTGLILEIFGARAQTKEGQLQVELAALEYQKSRLVRSWTHLERQRGGAGFMGGPGETQIELDRRIISDKIVRIKKDLEHVRRTREIQRRGRERIPLPVVALVGYTNAGKSTLFNKLTGARVFARDLLFATLDPTMRSVMLANKQEVVLSDTVGFISDLPTHLVAAFRATLEQVQMADVILHVRDISRPDTKAQCEDVIQILHDLGIEYESDHRIIEVLNKIDRMDIDSRRDLLNKATFQPRQIAISALTGEGTENLLSEIQKMVSQHRRQLTFHIASSRGDAISWLHERASVLDERASDDGIMYLRVEIDPADVGRLQERFGIKPEEGKRLDAANS</sequence>
<dbReference type="InterPro" id="IPR006073">
    <property type="entry name" value="GTP-bd"/>
</dbReference>
<evidence type="ECO:0000256" key="7">
    <source>
        <dbReference type="PIRSR" id="PIRSR006809-2"/>
    </source>
</evidence>